<dbReference type="AlphaFoldDB" id="A0A5B9QRX2"/>
<sequence>MNQTEFDDWLNFHSAAFPTIGRWIEGIDETETFLGLWKKALASVSLDDARSITEAMAMGDIDAPLEWEQRDQTAIIIRREAARLRGVRRKRESVATSRPMPSRHGGMFTPLRALLTRVQALGTSLRNGKLSKEDHDLQLEQVFHEAKKGGNDQRRVRCNECSDSGLIICWHSFSVSVLRNTEKLERSKWATMAVACGGCEAGRVHWLPEAEGGRQNPSLRYDARIHCRLVSGCGVPIESDFAELKRWLAEDYLCPAMSGEFAAFNAGE</sequence>
<dbReference type="Proteomes" id="UP000325286">
    <property type="component" value="Chromosome"/>
</dbReference>
<dbReference type="RefSeq" id="WP_068130995.1">
    <property type="nucleotide sequence ID" value="NZ_CP042914.1"/>
</dbReference>
<proteinExistence type="predicted"/>
<reference evidence="1 2" key="1">
    <citation type="submission" date="2019-08" db="EMBL/GenBank/DDBJ databases">
        <title>Deep-cultivation of Planctomycetes and their phenomic and genomic characterization uncovers novel biology.</title>
        <authorList>
            <person name="Wiegand S."/>
            <person name="Jogler M."/>
            <person name="Boedeker C."/>
            <person name="Pinto D."/>
            <person name="Vollmers J."/>
            <person name="Rivas-Marin E."/>
            <person name="Kohn T."/>
            <person name="Peeters S.H."/>
            <person name="Heuer A."/>
            <person name="Rast P."/>
            <person name="Oberbeckmann S."/>
            <person name="Bunk B."/>
            <person name="Jeske O."/>
            <person name="Meyerdierks A."/>
            <person name="Storesund J.E."/>
            <person name="Kallscheuer N."/>
            <person name="Luecker S."/>
            <person name="Lage O.M."/>
            <person name="Pohl T."/>
            <person name="Merkel B.J."/>
            <person name="Hornburger P."/>
            <person name="Mueller R.-W."/>
            <person name="Bruemmer F."/>
            <person name="Labrenz M."/>
            <person name="Spormann A.M."/>
            <person name="Op den Camp H."/>
            <person name="Overmann J."/>
            <person name="Amann R."/>
            <person name="Jetten M.S.M."/>
            <person name="Mascher T."/>
            <person name="Medema M.H."/>
            <person name="Devos D.P."/>
            <person name="Kaster A.-K."/>
            <person name="Ovreas L."/>
            <person name="Rohde M."/>
            <person name="Galperin M.Y."/>
            <person name="Jogler C."/>
        </authorList>
    </citation>
    <scope>NUCLEOTIDE SEQUENCE [LARGE SCALE GENOMIC DNA]</scope>
    <source>
        <strain evidence="1 2">UC8</strain>
    </source>
</reference>
<dbReference type="KEGG" id="rul:UC8_24620"/>
<gene>
    <name evidence="1" type="ORF">UC8_24620</name>
</gene>
<evidence type="ECO:0000313" key="1">
    <source>
        <dbReference type="EMBL" id="QEG40450.1"/>
    </source>
</evidence>
<accession>A0A5B9QRX2</accession>
<organism evidence="1 2">
    <name type="scientific">Roseimaritima ulvae</name>
    <dbReference type="NCBI Taxonomy" id="980254"/>
    <lineage>
        <taxon>Bacteria</taxon>
        <taxon>Pseudomonadati</taxon>
        <taxon>Planctomycetota</taxon>
        <taxon>Planctomycetia</taxon>
        <taxon>Pirellulales</taxon>
        <taxon>Pirellulaceae</taxon>
        <taxon>Roseimaritima</taxon>
    </lineage>
</organism>
<evidence type="ECO:0000313" key="2">
    <source>
        <dbReference type="Proteomes" id="UP000325286"/>
    </source>
</evidence>
<protein>
    <submittedName>
        <fullName evidence="1">Uncharacterized protein</fullName>
    </submittedName>
</protein>
<dbReference type="EMBL" id="CP042914">
    <property type="protein sequence ID" value="QEG40450.1"/>
    <property type="molecule type" value="Genomic_DNA"/>
</dbReference>
<name>A0A5B9QRX2_9BACT</name>
<keyword evidence="2" id="KW-1185">Reference proteome</keyword>